<dbReference type="PANTHER" id="PTHR43115">
    <property type="entry name" value="DEHYDROGENASE/REDUCTASE SDR FAMILY MEMBER 11"/>
    <property type="match status" value="1"/>
</dbReference>
<evidence type="ECO:0000313" key="5">
    <source>
        <dbReference type="EMBL" id="KON63028.1"/>
    </source>
</evidence>
<dbReference type="InterPro" id="IPR057326">
    <property type="entry name" value="KR_dom"/>
</dbReference>
<keyword evidence="6" id="KW-1185">Reference proteome</keyword>
<evidence type="ECO:0000256" key="2">
    <source>
        <dbReference type="ARBA" id="ARBA00023002"/>
    </source>
</evidence>
<dbReference type="SMART" id="SM00822">
    <property type="entry name" value="PKS_KR"/>
    <property type="match status" value="1"/>
</dbReference>
<dbReference type="PANTHER" id="PTHR43115:SF4">
    <property type="entry name" value="DEHYDROGENASE_REDUCTASE SDR FAMILY MEMBER 11"/>
    <property type="match status" value="1"/>
</dbReference>
<name>A0A0M0ECS2_KOMEU</name>
<comment type="similarity">
    <text evidence="1 3">Belongs to the short-chain dehydrogenases/reductases (SDR) family.</text>
</comment>
<dbReference type="Gene3D" id="3.40.50.720">
    <property type="entry name" value="NAD(P)-binding Rossmann-like Domain"/>
    <property type="match status" value="1"/>
</dbReference>
<organism evidence="5 6">
    <name type="scientific">Komagataeibacter europaeus</name>
    <name type="common">Gluconacetobacter europaeus</name>
    <dbReference type="NCBI Taxonomy" id="33995"/>
    <lineage>
        <taxon>Bacteria</taxon>
        <taxon>Pseudomonadati</taxon>
        <taxon>Pseudomonadota</taxon>
        <taxon>Alphaproteobacteria</taxon>
        <taxon>Acetobacterales</taxon>
        <taxon>Acetobacteraceae</taxon>
        <taxon>Komagataeibacter</taxon>
    </lineage>
</organism>
<sequence length="266" mass="28449">MSIRGKVALVTGASSGIGAATARKLAIEGVIVGLAARRKDRLDALAMEITGAGGKAVVLPTDVTDLTSCRAAADALIARFGRIDVLVNNAGLMPLSNVDSLKVDEWQRMMDVNVSGVLNAAAAVLPQMIAQHSGHIFNMSSIAGRKVFTGLAVYCATKAAVAEFSDGLRMEIGSKHNIRVTCIQPGAVKSELYEQITDATYRKQMDDLAASMTYLEGEDIADTILFALNAPSRMDVAELVRSAHRTGMVSIRIMKELWREQFLSGH</sequence>
<comment type="caution">
    <text evidence="5">The sequence shown here is derived from an EMBL/GenBank/DDBJ whole genome shotgun (WGS) entry which is preliminary data.</text>
</comment>
<keyword evidence="2 5" id="KW-0560">Oxidoreductase</keyword>
<dbReference type="Proteomes" id="UP000037566">
    <property type="component" value="Unassembled WGS sequence"/>
</dbReference>
<dbReference type="PIRSF" id="PIRSF000126">
    <property type="entry name" value="11-beta-HSD1"/>
    <property type="match status" value="1"/>
</dbReference>
<evidence type="ECO:0000313" key="6">
    <source>
        <dbReference type="Proteomes" id="UP000037566"/>
    </source>
</evidence>
<dbReference type="PATRIC" id="fig|33995.3.peg.3844"/>
<evidence type="ECO:0000256" key="3">
    <source>
        <dbReference type="RuleBase" id="RU000363"/>
    </source>
</evidence>
<dbReference type="FunFam" id="3.40.50.720:FF:000047">
    <property type="entry name" value="NADP-dependent L-serine/L-allo-threonine dehydrogenase"/>
    <property type="match status" value="1"/>
</dbReference>
<proteinExistence type="inferred from homology"/>
<dbReference type="InterPro" id="IPR036291">
    <property type="entry name" value="NAD(P)-bd_dom_sf"/>
</dbReference>
<dbReference type="EMBL" id="LHUQ01000047">
    <property type="protein sequence ID" value="KON63028.1"/>
    <property type="molecule type" value="Genomic_DNA"/>
</dbReference>
<dbReference type="PROSITE" id="PS00061">
    <property type="entry name" value="ADH_SHORT"/>
    <property type="match status" value="1"/>
</dbReference>
<gene>
    <name evidence="5" type="ORF">KOEU_34730</name>
</gene>
<reference evidence="5" key="1">
    <citation type="submission" date="2015-08" db="EMBL/GenBank/DDBJ databases">
        <title>Draft genome sequence of Komagataeibacter europaeus CECT 8546 a cellulose producer strain from vinegar produced by the traditional method.</title>
        <authorList>
            <person name="Poehlein A."/>
            <person name="Valera M.J."/>
            <person name="Haack F.S."/>
            <person name="Mas A."/>
            <person name="Daniel R."/>
            <person name="Streit W.R."/>
            <person name="Mateo E."/>
        </authorList>
    </citation>
    <scope>NUCLEOTIDE SEQUENCE [LARGE SCALE GENOMIC DNA]</scope>
    <source>
        <strain evidence="5">CECT 8546</strain>
    </source>
</reference>
<evidence type="ECO:0000259" key="4">
    <source>
        <dbReference type="SMART" id="SM00822"/>
    </source>
</evidence>
<evidence type="ECO:0000256" key="1">
    <source>
        <dbReference type="ARBA" id="ARBA00006484"/>
    </source>
</evidence>
<dbReference type="AlphaFoldDB" id="A0A0M0ECS2"/>
<dbReference type="PRINTS" id="PR00080">
    <property type="entry name" value="SDRFAMILY"/>
</dbReference>
<dbReference type="PRINTS" id="PR00081">
    <property type="entry name" value="GDHRDH"/>
</dbReference>
<dbReference type="SUPFAM" id="SSF51735">
    <property type="entry name" value="NAD(P)-binding Rossmann-fold domains"/>
    <property type="match status" value="1"/>
</dbReference>
<protein>
    <submittedName>
        <fullName evidence="5">Oxidoreductase</fullName>
        <ecNumber evidence="5">1.-.-.-</ecNumber>
    </submittedName>
</protein>
<dbReference type="InterPro" id="IPR020904">
    <property type="entry name" value="Sc_DH/Rdtase_CS"/>
</dbReference>
<dbReference type="InterPro" id="IPR002347">
    <property type="entry name" value="SDR_fam"/>
</dbReference>
<dbReference type="GO" id="GO:0016616">
    <property type="term" value="F:oxidoreductase activity, acting on the CH-OH group of donors, NAD or NADP as acceptor"/>
    <property type="evidence" value="ECO:0007669"/>
    <property type="project" value="UniProtKB-ARBA"/>
</dbReference>
<feature type="domain" description="Ketoreductase" evidence="4">
    <location>
        <begin position="6"/>
        <end position="191"/>
    </location>
</feature>
<dbReference type="EC" id="1.-.-.-" evidence="5"/>
<accession>A0A0M0ECS2</accession>
<dbReference type="Pfam" id="PF00106">
    <property type="entry name" value="adh_short"/>
    <property type="match status" value="1"/>
</dbReference>
<dbReference type="STRING" id="33995.KOEU_34730"/>